<evidence type="ECO:0000256" key="3">
    <source>
        <dbReference type="ARBA" id="ARBA00022729"/>
    </source>
</evidence>
<gene>
    <name evidence="5" type="ORF">FYJ33_08680</name>
</gene>
<dbReference type="SUPFAM" id="SSF53850">
    <property type="entry name" value="Periplasmic binding protein-like II"/>
    <property type="match status" value="1"/>
</dbReference>
<comment type="caution">
    <text evidence="5">The sequence shown here is derived from an EMBL/GenBank/DDBJ whole genome shotgun (WGS) entry which is preliminary data.</text>
</comment>
<feature type="signal peptide" evidence="4">
    <location>
        <begin position="1"/>
        <end position="17"/>
    </location>
</feature>
<dbReference type="AlphaFoldDB" id="A0A7X2MYK8"/>
<dbReference type="InterPro" id="IPR006059">
    <property type="entry name" value="SBP"/>
</dbReference>
<dbReference type="PROSITE" id="PS51257">
    <property type="entry name" value="PROKAR_LIPOPROTEIN"/>
    <property type="match status" value="1"/>
</dbReference>
<dbReference type="Pfam" id="PF13416">
    <property type="entry name" value="SBP_bac_8"/>
    <property type="match status" value="1"/>
</dbReference>
<accession>A0A7X2MYK8</accession>
<dbReference type="GO" id="GO:0055052">
    <property type="term" value="C:ATP-binding cassette (ABC) transporter complex, substrate-binding subunit-containing"/>
    <property type="evidence" value="ECO:0007669"/>
    <property type="project" value="TreeGrafter"/>
</dbReference>
<dbReference type="GO" id="GO:0042956">
    <property type="term" value="P:maltodextrin transmembrane transport"/>
    <property type="evidence" value="ECO:0007669"/>
    <property type="project" value="TreeGrafter"/>
</dbReference>
<evidence type="ECO:0000256" key="4">
    <source>
        <dbReference type="SAM" id="SignalP"/>
    </source>
</evidence>
<evidence type="ECO:0000256" key="1">
    <source>
        <dbReference type="ARBA" id="ARBA00008520"/>
    </source>
</evidence>
<proteinExistence type="inferred from homology"/>
<evidence type="ECO:0000313" key="6">
    <source>
        <dbReference type="Proteomes" id="UP000460287"/>
    </source>
</evidence>
<dbReference type="GO" id="GO:1901982">
    <property type="term" value="F:maltose binding"/>
    <property type="evidence" value="ECO:0007669"/>
    <property type="project" value="TreeGrafter"/>
</dbReference>
<keyword evidence="3 4" id="KW-0732">Signal</keyword>
<comment type="similarity">
    <text evidence="1">Belongs to the bacterial solute-binding protein 1 family.</text>
</comment>
<keyword evidence="6" id="KW-1185">Reference proteome</keyword>
<dbReference type="Gene3D" id="3.40.190.10">
    <property type="entry name" value="Periplasmic binding protein-like II"/>
    <property type="match status" value="2"/>
</dbReference>
<evidence type="ECO:0000256" key="2">
    <source>
        <dbReference type="ARBA" id="ARBA00022448"/>
    </source>
</evidence>
<evidence type="ECO:0000313" key="5">
    <source>
        <dbReference type="EMBL" id="MSR91481.1"/>
    </source>
</evidence>
<organism evidence="5 6">
    <name type="scientific">Inconstantimicrobium porci</name>
    <dbReference type="NCBI Taxonomy" id="2652291"/>
    <lineage>
        <taxon>Bacteria</taxon>
        <taxon>Bacillati</taxon>
        <taxon>Bacillota</taxon>
        <taxon>Clostridia</taxon>
        <taxon>Eubacteriales</taxon>
        <taxon>Clostridiaceae</taxon>
        <taxon>Inconstantimicrobium</taxon>
    </lineage>
</organism>
<dbReference type="PANTHER" id="PTHR30061:SF50">
    <property type="entry name" value="MALTOSE_MALTODEXTRIN-BINDING PERIPLASMIC PROTEIN"/>
    <property type="match status" value="1"/>
</dbReference>
<dbReference type="RefSeq" id="WP_154531371.1">
    <property type="nucleotide sequence ID" value="NZ_VULX01000011.1"/>
</dbReference>
<reference evidence="5 6" key="1">
    <citation type="submission" date="2019-08" db="EMBL/GenBank/DDBJ databases">
        <title>In-depth cultivation of the pig gut microbiome towards novel bacterial diversity and tailored functional studies.</title>
        <authorList>
            <person name="Wylensek D."/>
            <person name="Hitch T.C.A."/>
            <person name="Clavel T."/>
        </authorList>
    </citation>
    <scope>NUCLEOTIDE SEQUENCE [LARGE SCALE GENOMIC DNA]</scope>
    <source>
        <strain evidence="5 6">WCA-383-APC-5B</strain>
    </source>
</reference>
<protein>
    <submittedName>
        <fullName evidence="5">Extracellular solute-binding protein</fullName>
    </submittedName>
</protein>
<feature type="chain" id="PRO_5038408055" evidence="4">
    <location>
        <begin position="18"/>
        <end position="423"/>
    </location>
</feature>
<keyword evidence="2" id="KW-0813">Transport</keyword>
<dbReference type="EMBL" id="VULX01000011">
    <property type="protein sequence ID" value="MSR91481.1"/>
    <property type="molecule type" value="Genomic_DNA"/>
</dbReference>
<sequence>MKTKKILSLLMMGVITASIFTGCGNSDASKNQTSSNEKVELKFWHTYSDTEDKVFTKEVLPAFEKKYPNIKIKPVKMPTEGLKQQVVQGVAGSSAPDMMRMDIVWVPEFAKTGALNEVQEMEGFNELKDKCFEAPMATNLWQGKYYGLPLDANTKIAIYNKAALKEAGLTEAPKSFDDLVTAAEKIKGKHKNGLIGVAGNDGWSMAPYFLSLGGKYCDDKYTKASGFINSAESVAALEKLVKLKDDGIIGKCLLGGQPGTWDGVKKDGNYLMIDDGPWFNSILTDKDKQNTSYALMPQGSAGSISVVGGQDIVMFKNCKHPKEAWTFMKYLLDNEPQKTMALKASLIPTNKDAAGDAEVTKDEVIKLYVNQTKTAWARIPNPNWEQMNDKISKAFEKVMRKKGQPKQVLDELAKELDPLFVAK</sequence>
<dbReference type="PANTHER" id="PTHR30061">
    <property type="entry name" value="MALTOSE-BINDING PERIPLASMIC PROTEIN"/>
    <property type="match status" value="1"/>
</dbReference>
<dbReference type="GO" id="GO:0015768">
    <property type="term" value="P:maltose transport"/>
    <property type="evidence" value="ECO:0007669"/>
    <property type="project" value="TreeGrafter"/>
</dbReference>
<dbReference type="Proteomes" id="UP000460287">
    <property type="component" value="Unassembled WGS sequence"/>
</dbReference>
<name>A0A7X2MYK8_9CLOT</name>